<gene>
    <name evidence="1" type="ORF">ET33_21170</name>
</gene>
<evidence type="ECO:0000313" key="1">
    <source>
        <dbReference type="EMBL" id="KEQ22862.1"/>
    </source>
</evidence>
<accession>A0A081NWN9</accession>
<name>A0A081NWN9_9BACL</name>
<keyword evidence="2" id="KW-1185">Reference proteome</keyword>
<dbReference type="RefSeq" id="WP_036690175.1">
    <property type="nucleotide sequence ID" value="NZ_JNVM01000031.1"/>
</dbReference>
<evidence type="ECO:0000313" key="2">
    <source>
        <dbReference type="Proteomes" id="UP000028123"/>
    </source>
</evidence>
<comment type="caution">
    <text evidence="1">The sequence shown here is derived from an EMBL/GenBank/DDBJ whole genome shotgun (WGS) entry which is preliminary data.</text>
</comment>
<dbReference type="EMBL" id="JNVM01000031">
    <property type="protein sequence ID" value="KEQ22862.1"/>
    <property type="molecule type" value="Genomic_DNA"/>
</dbReference>
<dbReference type="Proteomes" id="UP000028123">
    <property type="component" value="Unassembled WGS sequence"/>
</dbReference>
<reference evidence="1 2" key="1">
    <citation type="submission" date="2014-06" db="EMBL/GenBank/DDBJ databases">
        <title>Draft genome sequence of Paenibacillus sp. MSt1.</title>
        <authorList>
            <person name="Aw Y.K."/>
            <person name="Ong K.S."/>
            <person name="Gan H.M."/>
            <person name="Lee S.M."/>
        </authorList>
    </citation>
    <scope>NUCLEOTIDE SEQUENCE [LARGE SCALE GENOMIC DNA]</scope>
    <source>
        <strain evidence="1 2">MSt1</strain>
    </source>
</reference>
<organism evidence="1 2">
    <name type="scientific">Paenibacillus tyrfis</name>
    <dbReference type="NCBI Taxonomy" id="1501230"/>
    <lineage>
        <taxon>Bacteria</taxon>
        <taxon>Bacillati</taxon>
        <taxon>Bacillota</taxon>
        <taxon>Bacilli</taxon>
        <taxon>Bacillales</taxon>
        <taxon>Paenibacillaceae</taxon>
        <taxon>Paenibacillus</taxon>
    </lineage>
</organism>
<dbReference type="AlphaFoldDB" id="A0A081NWN9"/>
<protein>
    <submittedName>
        <fullName evidence="1">Uncharacterized protein</fullName>
    </submittedName>
</protein>
<sequence length="91" mass="10239">MKITISKPVADAIEKALGHAYFRGDKEKFLAQHASTLLDPWGPSLSALNGLPYEDLERALNEGYELDYSSMTVDEIWEILGREGFQLHSNE</sequence>
<proteinExistence type="predicted"/>